<dbReference type="EMBL" id="QNVT01000001">
    <property type="protein sequence ID" value="REC64363.1"/>
    <property type="molecule type" value="Genomic_DNA"/>
</dbReference>
<dbReference type="Proteomes" id="UP000256686">
    <property type="component" value="Unassembled WGS sequence"/>
</dbReference>
<evidence type="ECO:0000313" key="1">
    <source>
        <dbReference type="EMBL" id="REC64363.1"/>
    </source>
</evidence>
<name>A0A3D9CES2_9FLAO</name>
<evidence type="ECO:0000313" key="2">
    <source>
        <dbReference type="Proteomes" id="UP000256686"/>
    </source>
</evidence>
<dbReference type="AlphaFoldDB" id="A0A3D9CES2"/>
<reference evidence="2" key="1">
    <citation type="submission" date="2018-06" db="EMBL/GenBank/DDBJ databases">
        <authorList>
            <person name="Lum Nde A."/>
            <person name="Hugo C."/>
        </authorList>
    </citation>
    <scope>NUCLEOTIDE SEQUENCE [LARGE SCALE GENOMIC DNA]</scope>
    <source>
        <strain evidence="2">1_F178</strain>
    </source>
</reference>
<sequence length="180" mass="21501">MSSKQLNFYITPEDYREINQFIHKKGALILLNQKISNDDKIELQNEIPKNDVFQIYLSNNDFLNKVRVNTTEGKHVKYFDIDESYLLEFDLGGFYPHDTSILHRGRFYYVKSFWNENDVLEKKSNDFTLWCDDFIKDFRKEFLKRFSKEKTFFYSDSAIKWIEDNNASEAGGGLNWKINV</sequence>
<organism evidence="1 2">
    <name type="scientific">Chryseobacterium pennae</name>
    <dbReference type="NCBI Taxonomy" id="2258962"/>
    <lineage>
        <taxon>Bacteria</taxon>
        <taxon>Pseudomonadati</taxon>
        <taxon>Bacteroidota</taxon>
        <taxon>Flavobacteriia</taxon>
        <taxon>Flavobacteriales</taxon>
        <taxon>Weeksellaceae</taxon>
        <taxon>Chryseobacterium group</taxon>
        <taxon>Chryseobacterium</taxon>
    </lineage>
</organism>
<protein>
    <submittedName>
        <fullName evidence="1">Uncharacterized protein</fullName>
    </submittedName>
</protein>
<comment type="caution">
    <text evidence="1">The sequence shown here is derived from an EMBL/GenBank/DDBJ whole genome shotgun (WGS) entry which is preliminary data.</text>
</comment>
<keyword evidence="2" id="KW-1185">Reference proteome</keyword>
<proteinExistence type="predicted"/>
<accession>A0A3D9CES2</accession>
<dbReference type="RefSeq" id="WP_115968425.1">
    <property type="nucleotide sequence ID" value="NZ_QNVT01000001.1"/>
</dbReference>
<gene>
    <name evidence="1" type="ORF">DRF65_01970</name>
</gene>